<dbReference type="GO" id="GO:0016779">
    <property type="term" value="F:nucleotidyltransferase activity"/>
    <property type="evidence" value="ECO:0007669"/>
    <property type="project" value="UniProtKB-KW"/>
</dbReference>
<keyword evidence="2 6" id="KW-0328">Glycosyltransferase</keyword>
<proteinExistence type="inferred from homology"/>
<dbReference type="GO" id="GO:0106274">
    <property type="term" value="F:NAD+-protein-arginine ADP-ribosyltransferase activity"/>
    <property type="evidence" value="ECO:0007669"/>
    <property type="project" value="UniProtKB-EC"/>
</dbReference>
<dbReference type="Gene3D" id="3.80.10.10">
    <property type="entry name" value="Ribonuclease Inhibitor"/>
    <property type="match status" value="3"/>
</dbReference>
<dbReference type="Pfam" id="PF01129">
    <property type="entry name" value="ART"/>
    <property type="match status" value="1"/>
</dbReference>
<gene>
    <name evidence="7" type="ORF">XAT740_LOCUS3935</name>
</gene>
<dbReference type="PANTHER" id="PTHR24114:SF2">
    <property type="entry name" value="F-BOX DOMAIN-CONTAINING PROTEIN-RELATED"/>
    <property type="match status" value="1"/>
</dbReference>
<organism evidence="7 8">
    <name type="scientific">Adineta ricciae</name>
    <name type="common">Rotifer</name>
    <dbReference type="NCBI Taxonomy" id="249248"/>
    <lineage>
        <taxon>Eukaryota</taxon>
        <taxon>Metazoa</taxon>
        <taxon>Spiralia</taxon>
        <taxon>Gnathifera</taxon>
        <taxon>Rotifera</taxon>
        <taxon>Eurotatoria</taxon>
        <taxon>Bdelloidea</taxon>
        <taxon>Adinetida</taxon>
        <taxon>Adinetidae</taxon>
        <taxon>Adineta</taxon>
    </lineage>
</organism>
<keyword evidence="3 6" id="KW-0808">Transferase</keyword>
<dbReference type="Proteomes" id="UP000663828">
    <property type="component" value="Unassembled WGS sequence"/>
</dbReference>
<evidence type="ECO:0000256" key="5">
    <source>
        <dbReference type="ARBA" id="ARBA00047597"/>
    </source>
</evidence>
<dbReference type="AlphaFoldDB" id="A0A813TZ69"/>
<dbReference type="SUPFAM" id="SSF56399">
    <property type="entry name" value="ADP-ribosylation"/>
    <property type="match status" value="1"/>
</dbReference>
<comment type="caution">
    <text evidence="7">The sequence shown here is derived from an EMBL/GenBank/DDBJ whole genome shotgun (WGS) entry which is preliminary data.</text>
</comment>
<name>A0A813TZ69_ADIRI</name>
<dbReference type="Pfam" id="PF13516">
    <property type="entry name" value="LRR_6"/>
    <property type="match status" value="6"/>
</dbReference>
<accession>A0A813TZ69</accession>
<dbReference type="EC" id="2.4.2.31" evidence="6"/>
<keyword evidence="4" id="KW-0548">Nucleotidyltransferase</keyword>
<evidence type="ECO:0000313" key="7">
    <source>
        <dbReference type="EMBL" id="CAF0820507.1"/>
    </source>
</evidence>
<dbReference type="SUPFAM" id="SSF52047">
    <property type="entry name" value="RNI-like"/>
    <property type="match status" value="2"/>
</dbReference>
<comment type="catalytic activity">
    <reaction evidence="5 6">
        <text>L-arginyl-[protein] + NAD(+) = N(omega)-(ADP-D-ribosyl)-L-arginyl-[protein] + nicotinamide + H(+)</text>
        <dbReference type="Rhea" id="RHEA:19149"/>
        <dbReference type="Rhea" id="RHEA-COMP:10532"/>
        <dbReference type="Rhea" id="RHEA-COMP:15087"/>
        <dbReference type="ChEBI" id="CHEBI:15378"/>
        <dbReference type="ChEBI" id="CHEBI:17154"/>
        <dbReference type="ChEBI" id="CHEBI:29965"/>
        <dbReference type="ChEBI" id="CHEBI:57540"/>
        <dbReference type="ChEBI" id="CHEBI:142554"/>
        <dbReference type="EC" id="2.4.2.31"/>
    </reaction>
</comment>
<dbReference type="InterPro" id="IPR001611">
    <property type="entry name" value="Leu-rich_rpt"/>
</dbReference>
<keyword evidence="6" id="KW-0520">NAD</keyword>
<dbReference type="InterPro" id="IPR032675">
    <property type="entry name" value="LRR_dom_sf"/>
</dbReference>
<dbReference type="PROSITE" id="PS51996">
    <property type="entry name" value="TR_MART"/>
    <property type="match status" value="1"/>
</dbReference>
<sequence>MAHSTFHSEVNPRLTENTCDEPEASIMPLEDYQLVDLVSLEKASEPIKSHFRNFPRDVWIAKNASKKPADGLTVDESAAIHLYTMEIKDQPLYSLLNKLLRDRDRRKLKEWFSYLKLFLTALYKLPPCSAKVIWRGVKTDVQAKYHTGEHYTWWAFSSCTLSLQALEQPMYLGTTGARTLFSIECFNGKDIKSHSYYKEEDEVLLLPGFYFKVVGKVQAGNGLHIIQLREVTPPFVLLEPPFDVHRPICTSSVTSDISEIINEIYNMNENNDTMYKLFVVLPDPLFKWDCENVFSNQLVIHFVCECTTQDLHFVCAVPHAVPNTRVFFQIYGHYMKQFMLPLGQHLSNRQTTDRYHDAQFWNDFRSNLDKVKQILDIFANEPSNMLKASDTCDLELLLVPYDVWVYPLCRSITTEMTVRWVCITHYPVDQLALIHELDNIPEVQMNIFKSFLEFVGEMDSTKMARVANILDSGLRLRCIALSYLKFSESSFEILKKAASRASIRVVSCGRYICSKPSHNEILQIKNELKLSCDVIASNHRIKEVDISINDVYTEEFDGIVDLLRSNRNISSLAYRWSTTSKSITQMISALINSQNFTELNLSDLSLSLEHIQLISTMVQSNRTLRNLTLSRTNINDEGMQMLTNAICINPIMKKLNVSGNGLSDISATCIVRLLGSCASLTNLVLYNNKITIVGGKLIFDELQTNRTLLHLDISSNELSIEETKDMGKYKQNVININKLIAGVLLKNTTLCSLDLFGIELPQDHVNSLNEALIKNRGLAHFRLYKNRFSRVSIQPITDVLHWNGSLISINLSSSTLNVSDYRKLSEILRRNTKLRSLNLSYCAITDHGISLIAEGLKYNHTLTHLNLSYCDLTKVSADILGNVLRINSNFTYLDMSSNKIGDDGLEAITRALSDDCSLTFFSISNNNITDVGGKCLVNALEMNNTLLFLDIKFGNDLSLNVLKLLRTIRRNLNVT</sequence>
<evidence type="ECO:0000313" key="8">
    <source>
        <dbReference type="Proteomes" id="UP000663828"/>
    </source>
</evidence>
<dbReference type="InterPro" id="IPR000768">
    <property type="entry name" value="ART"/>
</dbReference>
<dbReference type="InterPro" id="IPR052394">
    <property type="entry name" value="LRR-containing"/>
</dbReference>
<evidence type="ECO:0000256" key="2">
    <source>
        <dbReference type="ARBA" id="ARBA00022676"/>
    </source>
</evidence>
<keyword evidence="6" id="KW-0521">NADP</keyword>
<evidence type="ECO:0000256" key="6">
    <source>
        <dbReference type="RuleBase" id="RU361228"/>
    </source>
</evidence>
<comment type="similarity">
    <text evidence="1 6">Belongs to the Arg-specific ADP-ribosyltransferase family.</text>
</comment>
<dbReference type="EMBL" id="CAJNOR010000155">
    <property type="protein sequence ID" value="CAF0820507.1"/>
    <property type="molecule type" value="Genomic_DNA"/>
</dbReference>
<evidence type="ECO:0000256" key="4">
    <source>
        <dbReference type="ARBA" id="ARBA00022695"/>
    </source>
</evidence>
<protein>
    <recommendedName>
        <fullName evidence="6">NAD(P)(+)--arginine ADP-ribosyltransferase</fullName>
        <ecNumber evidence="6">2.4.2.31</ecNumber>
    </recommendedName>
    <alternativeName>
        <fullName evidence="6">Mono(ADP-ribosyl)transferase</fullName>
    </alternativeName>
</protein>
<dbReference type="Gene3D" id="3.90.176.10">
    <property type="entry name" value="Toxin ADP-ribosyltransferase, Chain A, domain 1"/>
    <property type="match status" value="1"/>
</dbReference>
<evidence type="ECO:0000256" key="3">
    <source>
        <dbReference type="ARBA" id="ARBA00022679"/>
    </source>
</evidence>
<dbReference type="SMART" id="SM00368">
    <property type="entry name" value="LRR_RI"/>
    <property type="match status" value="8"/>
</dbReference>
<evidence type="ECO:0000256" key="1">
    <source>
        <dbReference type="ARBA" id="ARBA00009558"/>
    </source>
</evidence>
<dbReference type="PANTHER" id="PTHR24114">
    <property type="entry name" value="LEUCINE RICH REPEAT FAMILY PROTEIN"/>
    <property type="match status" value="1"/>
</dbReference>
<keyword evidence="8" id="KW-1185">Reference proteome</keyword>
<reference evidence="7" key="1">
    <citation type="submission" date="2021-02" db="EMBL/GenBank/DDBJ databases">
        <authorList>
            <person name="Nowell W R."/>
        </authorList>
    </citation>
    <scope>NUCLEOTIDE SEQUENCE</scope>
</reference>